<dbReference type="EMBL" id="LSSN01006097">
    <property type="protein sequence ID" value="OMJ07207.1"/>
    <property type="molecule type" value="Genomic_DNA"/>
</dbReference>
<dbReference type="AlphaFoldDB" id="A0A1R1WXY7"/>
<sequence>MIQQQQQLNKLSLDFMATVQKLEASSAGWEALSSKLSDSIKELGDVQNWANAIETDLQTISAEISKVTGK</sequence>
<protein>
    <submittedName>
        <fullName evidence="1">Uncharacterized protein</fullName>
    </submittedName>
</protein>
<name>A0A1R1WXY7_9FUNG</name>
<dbReference type="Pfam" id="PF06320">
    <property type="entry name" value="GCN5L1"/>
    <property type="match status" value="1"/>
</dbReference>
<reference evidence="1 2" key="1">
    <citation type="submission" date="2017-01" db="EMBL/GenBank/DDBJ databases">
        <authorList>
            <person name="Mah S.A."/>
            <person name="Swanson W.J."/>
            <person name="Moy G.W."/>
            <person name="Vacquier V.D."/>
        </authorList>
    </citation>
    <scope>NUCLEOTIDE SEQUENCE [LARGE SCALE GENOMIC DNA]</scope>
    <source>
        <strain evidence="1 2">GSMNP</strain>
    </source>
</reference>
<organism evidence="1 2">
    <name type="scientific">Smittium culicis</name>
    <dbReference type="NCBI Taxonomy" id="133412"/>
    <lineage>
        <taxon>Eukaryota</taxon>
        <taxon>Fungi</taxon>
        <taxon>Fungi incertae sedis</taxon>
        <taxon>Zoopagomycota</taxon>
        <taxon>Kickxellomycotina</taxon>
        <taxon>Harpellomycetes</taxon>
        <taxon>Harpellales</taxon>
        <taxon>Legeriomycetaceae</taxon>
        <taxon>Smittium</taxon>
    </lineage>
</organism>
<proteinExistence type="predicted"/>
<evidence type="ECO:0000313" key="1">
    <source>
        <dbReference type="EMBL" id="OMJ07207.1"/>
    </source>
</evidence>
<comment type="caution">
    <text evidence="1">The sequence shown here is derived from an EMBL/GenBank/DDBJ whole genome shotgun (WGS) entry which is preliminary data.</text>
</comment>
<dbReference type="Proteomes" id="UP000187283">
    <property type="component" value="Unassembled WGS sequence"/>
</dbReference>
<dbReference type="OrthoDB" id="20018at2759"/>
<dbReference type="STRING" id="133412.A0A1R1WXY7"/>
<evidence type="ECO:0000313" key="2">
    <source>
        <dbReference type="Proteomes" id="UP000187283"/>
    </source>
</evidence>
<keyword evidence="2" id="KW-1185">Reference proteome</keyword>
<accession>A0A1R1WXY7</accession>
<gene>
    <name evidence="1" type="ORF">AYI70_g12342</name>
</gene>